<feature type="domain" description="ABC1 atypical kinase-like" evidence="6">
    <location>
        <begin position="111"/>
        <end position="231"/>
    </location>
</feature>
<dbReference type="Pfam" id="PF03109">
    <property type="entry name" value="ABC1"/>
    <property type="match status" value="1"/>
</dbReference>
<dbReference type="AlphaFoldDB" id="A0AAV4I673"/>
<evidence type="ECO:0000256" key="2">
    <source>
        <dbReference type="ARBA" id="ARBA00009670"/>
    </source>
</evidence>
<evidence type="ECO:0000256" key="5">
    <source>
        <dbReference type="ARBA" id="ARBA00022840"/>
    </source>
</evidence>
<comment type="pathway">
    <text evidence="1">Cofactor biosynthesis; ubiquinone biosynthesis.</text>
</comment>
<dbReference type="PANTHER" id="PTHR43851:SF3">
    <property type="entry name" value="COENZYME Q8"/>
    <property type="match status" value="1"/>
</dbReference>
<evidence type="ECO:0000256" key="3">
    <source>
        <dbReference type="ARBA" id="ARBA00022679"/>
    </source>
</evidence>
<dbReference type="EMBL" id="BMAT01013098">
    <property type="protein sequence ID" value="GFS05762.1"/>
    <property type="molecule type" value="Genomic_DNA"/>
</dbReference>
<dbReference type="GO" id="GO:0006744">
    <property type="term" value="P:ubiquinone biosynthetic process"/>
    <property type="evidence" value="ECO:0007669"/>
    <property type="project" value="TreeGrafter"/>
</dbReference>
<dbReference type="GO" id="GO:0016301">
    <property type="term" value="F:kinase activity"/>
    <property type="evidence" value="ECO:0007669"/>
    <property type="project" value="UniProtKB-KW"/>
</dbReference>
<dbReference type="InterPro" id="IPR011009">
    <property type="entry name" value="Kinase-like_dom_sf"/>
</dbReference>
<reference evidence="7 8" key="1">
    <citation type="journal article" date="2021" name="Elife">
        <title>Chloroplast acquisition without the gene transfer in kleptoplastic sea slugs, Plakobranchus ocellatus.</title>
        <authorList>
            <person name="Maeda T."/>
            <person name="Takahashi S."/>
            <person name="Yoshida T."/>
            <person name="Shimamura S."/>
            <person name="Takaki Y."/>
            <person name="Nagai Y."/>
            <person name="Toyoda A."/>
            <person name="Suzuki Y."/>
            <person name="Arimoto A."/>
            <person name="Ishii H."/>
            <person name="Satoh N."/>
            <person name="Nishiyama T."/>
            <person name="Hasebe M."/>
            <person name="Maruyama T."/>
            <person name="Minagawa J."/>
            <person name="Obokata J."/>
            <person name="Shigenobu S."/>
        </authorList>
    </citation>
    <scope>NUCLEOTIDE SEQUENCE [LARGE SCALE GENOMIC DNA]</scope>
</reference>
<evidence type="ECO:0000313" key="8">
    <source>
        <dbReference type="Proteomes" id="UP000762676"/>
    </source>
</evidence>
<dbReference type="InterPro" id="IPR004147">
    <property type="entry name" value="ABC1_dom"/>
</dbReference>
<protein>
    <submittedName>
        <fullName evidence="7">Atypical kinase COQ8A, mitochondrial</fullName>
    </submittedName>
</protein>
<accession>A0AAV4I673</accession>
<keyword evidence="8" id="KW-1185">Reference proteome</keyword>
<evidence type="ECO:0000259" key="6">
    <source>
        <dbReference type="Pfam" id="PF03109"/>
    </source>
</evidence>
<gene>
    <name evidence="7" type="ORF">ElyMa_006528200</name>
</gene>
<dbReference type="SUPFAM" id="SSF56112">
    <property type="entry name" value="Protein kinase-like (PK-like)"/>
    <property type="match status" value="1"/>
</dbReference>
<keyword evidence="7" id="KW-0418">Kinase</keyword>
<comment type="caution">
    <text evidence="7">The sequence shown here is derived from an EMBL/GenBank/DDBJ whole genome shotgun (WGS) entry which is preliminary data.</text>
</comment>
<proteinExistence type="inferred from homology"/>
<evidence type="ECO:0000256" key="1">
    <source>
        <dbReference type="ARBA" id="ARBA00004749"/>
    </source>
</evidence>
<evidence type="ECO:0000256" key="4">
    <source>
        <dbReference type="ARBA" id="ARBA00022741"/>
    </source>
</evidence>
<evidence type="ECO:0000313" key="7">
    <source>
        <dbReference type="EMBL" id="GFS05762.1"/>
    </source>
</evidence>
<dbReference type="InterPro" id="IPR034646">
    <property type="entry name" value="ADCK3_dom"/>
</dbReference>
<dbReference type="InterPro" id="IPR051409">
    <property type="entry name" value="Atypical_kinase_ADCK"/>
</dbReference>
<keyword evidence="3" id="KW-0808">Transferase</keyword>
<keyword evidence="5" id="KW-0067">ATP-binding</keyword>
<comment type="similarity">
    <text evidence="2">Belongs to the protein kinase superfamily. ADCK protein kinase family.</text>
</comment>
<keyword evidence="4" id="KW-0547">Nucleotide-binding</keyword>
<dbReference type="Proteomes" id="UP000762676">
    <property type="component" value="Unassembled WGS sequence"/>
</dbReference>
<dbReference type="GO" id="GO:0005524">
    <property type="term" value="F:ATP binding"/>
    <property type="evidence" value="ECO:0007669"/>
    <property type="project" value="UniProtKB-KW"/>
</dbReference>
<sequence length="336" mass="37514">MPSSRLPGSKFAFYSSSFCFVSRLFFFYPCLAAGLSMGALAEVTKRSLGLKEEAKGLGKLDTNPFLTEANAERIVNTLCRVRGAALKLGQIISIQDNAFINPQLQSIFERVRQSADFMPAWQMKRAMAKDLGPDWRDKLAEFDEKPFAAASIGQVHRGKLHNGMEVALKIQYPGVGDSIDSDINNLMTVMNVSNILPEGLYVQSVVDSARRELSWEVDYLREATCARKFSQCSISERVCYKLQSVYSQFQLILLDFGASRGFSKTFVDKYMRIIKASADRDRQTILEGSRDIGFLTGYETKVKITLLARIIVFYCCNRDPLLSASADSSPFALCNG</sequence>
<name>A0AAV4I673_9GAST</name>
<dbReference type="CDD" id="cd13970">
    <property type="entry name" value="ABC1_ADCK3"/>
    <property type="match status" value="1"/>
</dbReference>
<organism evidence="7 8">
    <name type="scientific">Elysia marginata</name>
    <dbReference type="NCBI Taxonomy" id="1093978"/>
    <lineage>
        <taxon>Eukaryota</taxon>
        <taxon>Metazoa</taxon>
        <taxon>Spiralia</taxon>
        <taxon>Lophotrochozoa</taxon>
        <taxon>Mollusca</taxon>
        <taxon>Gastropoda</taxon>
        <taxon>Heterobranchia</taxon>
        <taxon>Euthyneura</taxon>
        <taxon>Panpulmonata</taxon>
        <taxon>Sacoglossa</taxon>
        <taxon>Placobranchoidea</taxon>
        <taxon>Plakobranchidae</taxon>
        <taxon>Elysia</taxon>
    </lineage>
</organism>
<dbReference type="PANTHER" id="PTHR43851">
    <property type="match status" value="1"/>
</dbReference>